<dbReference type="FunFam" id="1.10.510.10:FF:000754">
    <property type="entry name" value="Interleukin-1 receptor-associated kinase"/>
    <property type="match status" value="1"/>
</dbReference>
<evidence type="ECO:0000256" key="3">
    <source>
        <dbReference type="ARBA" id="ARBA00022527"/>
    </source>
</evidence>
<dbReference type="Pfam" id="PF00069">
    <property type="entry name" value="Pkinase"/>
    <property type="match status" value="1"/>
</dbReference>
<accession>A0A7M7R2Y7</accession>
<evidence type="ECO:0000256" key="8">
    <source>
        <dbReference type="ARBA" id="ARBA00047899"/>
    </source>
</evidence>
<dbReference type="Proteomes" id="UP000002358">
    <property type="component" value="Unassembled WGS sequence"/>
</dbReference>
<keyword evidence="4" id="KW-0808">Transferase</keyword>
<evidence type="ECO:0000256" key="5">
    <source>
        <dbReference type="ARBA" id="ARBA00022741"/>
    </source>
</evidence>
<dbReference type="OrthoDB" id="4062651at2759"/>
<organism evidence="11 12">
    <name type="scientific">Nasonia vitripennis</name>
    <name type="common">Parasitic wasp</name>
    <dbReference type="NCBI Taxonomy" id="7425"/>
    <lineage>
        <taxon>Eukaryota</taxon>
        <taxon>Metazoa</taxon>
        <taxon>Ecdysozoa</taxon>
        <taxon>Arthropoda</taxon>
        <taxon>Hexapoda</taxon>
        <taxon>Insecta</taxon>
        <taxon>Pterygota</taxon>
        <taxon>Neoptera</taxon>
        <taxon>Endopterygota</taxon>
        <taxon>Hymenoptera</taxon>
        <taxon>Apocrita</taxon>
        <taxon>Proctotrupomorpha</taxon>
        <taxon>Chalcidoidea</taxon>
        <taxon>Pteromalidae</taxon>
        <taxon>Pteromalinae</taxon>
        <taxon>Nasonia</taxon>
    </lineage>
</organism>
<dbReference type="SMART" id="SM00220">
    <property type="entry name" value="S_TKc"/>
    <property type="match status" value="1"/>
</dbReference>
<evidence type="ECO:0000256" key="7">
    <source>
        <dbReference type="ARBA" id="ARBA00022840"/>
    </source>
</evidence>
<evidence type="ECO:0000256" key="4">
    <source>
        <dbReference type="ARBA" id="ARBA00022679"/>
    </source>
</evidence>
<dbReference type="GO" id="GO:0005524">
    <property type="term" value="F:ATP binding"/>
    <property type="evidence" value="ECO:0007669"/>
    <property type="project" value="UniProtKB-KW"/>
</dbReference>
<evidence type="ECO:0000259" key="10">
    <source>
        <dbReference type="PROSITE" id="PS50011"/>
    </source>
</evidence>
<dbReference type="PANTHER" id="PTHR27001">
    <property type="entry name" value="OS01G0253100 PROTEIN"/>
    <property type="match status" value="1"/>
</dbReference>
<dbReference type="RefSeq" id="XP_032457556.1">
    <property type="nucleotide sequence ID" value="XM_032601665.1"/>
</dbReference>
<dbReference type="InterPro" id="IPR000719">
    <property type="entry name" value="Prot_kinase_dom"/>
</dbReference>
<keyword evidence="7" id="KW-0067">ATP-binding</keyword>
<dbReference type="SMR" id="A0A7M7R2Y7"/>
<dbReference type="AlphaFoldDB" id="A0A7M7R2Y7"/>
<dbReference type="SUPFAM" id="SSF56112">
    <property type="entry name" value="Protein kinase-like (PK-like)"/>
    <property type="match status" value="1"/>
</dbReference>
<keyword evidence="3" id="KW-0723">Serine/threonine-protein kinase</keyword>
<dbReference type="PROSITE" id="PS50011">
    <property type="entry name" value="PROTEIN_KINASE_DOM"/>
    <property type="match status" value="1"/>
</dbReference>
<keyword evidence="12" id="KW-1185">Reference proteome</keyword>
<dbReference type="InParanoid" id="A0A7M7R2Y7"/>
<evidence type="ECO:0000256" key="6">
    <source>
        <dbReference type="ARBA" id="ARBA00022777"/>
    </source>
</evidence>
<dbReference type="InterPro" id="IPR008271">
    <property type="entry name" value="Ser/Thr_kinase_AS"/>
</dbReference>
<comment type="catalytic activity">
    <reaction evidence="9">
        <text>L-seryl-[protein] + ATP = O-phospho-L-seryl-[protein] + ADP + H(+)</text>
        <dbReference type="Rhea" id="RHEA:17989"/>
        <dbReference type="Rhea" id="RHEA-COMP:9863"/>
        <dbReference type="Rhea" id="RHEA-COMP:11604"/>
        <dbReference type="ChEBI" id="CHEBI:15378"/>
        <dbReference type="ChEBI" id="CHEBI:29999"/>
        <dbReference type="ChEBI" id="CHEBI:30616"/>
        <dbReference type="ChEBI" id="CHEBI:83421"/>
        <dbReference type="ChEBI" id="CHEBI:456216"/>
        <dbReference type="EC" id="2.7.11.1"/>
    </reaction>
</comment>
<dbReference type="PROSITE" id="PS00108">
    <property type="entry name" value="PROTEIN_KINASE_ST"/>
    <property type="match status" value="1"/>
</dbReference>
<evidence type="ECO:0000256" key="2">
    <source>
        <dbReference type="ARBA" id="ARBA00012513"/>
    </source>
</evidence>
<comment type="catalytic activity">
    <reaction evidence="8">
        <text>L-threonyl-[protein] + ATP = O-phospho-L-threonyl-[protein] + ADP + H(+)</text>
        <dbReference type="Rhea" id="RHEA:46608"/>
        <dbReference type="Rhea" id="RHEA-COMP:11060"/>
        <dbReference type="Rhea" id="RHEA-COMP:11605"/>
        <dbReference type="ChEBI" id="CHEBI:15378"/>
        <dbReference type="ChEBI" id="CHEBI:30013"/>
        <dbReference type="ChEBI" id="CHEBI:30616"/>
        <dbReference type="ChEBI" id="CHEBI:61977"/>
        <dbReference type="ChEBI" id="CHEBI:456216"/>
        <dbReference type="EC" id="2.7.11.1"/>
    </reaction>
</comment>
<evidence type="ECO:0000256" key="9">
    <source>
        <dbReference type="ARBA" id="ARBA00048679"/>
    </source>
</evidence>
<keyword evidence="5" id="KW-0547">Nucleotide-binding</keyword>
<reference evidence="11" key="1">
    <citation type="submission" date="2021-01" db="UniProtKB">
        <authorList>
            <consortium name="EnsemblMetazoa"/>
        </authorList>
    </citation>
    <scope>IDENTIFICATION</scope>
</reference>
<comment type="similarity">
    <text evidence="1">Belongs to the protein kinase superfamily. TKL Ser/Thr protein kinase family. Pelle subfamily.</text>
</comment>
<dbReference type="EnsemblMetazoa" id="XM_032601665">
    <property type="protein sequence ID" value="XP_032457556"/>
    <property type="gene ID" value="LOC116738651"/>
</dbReference>
<dbReference type="GO" id="GO:0005886">
    <property type="term" value="C:plasma membrane"/>
    <property type="evidence" value="ECO:0007669"/>
    <property type="project" value="TreeGrafter"/>
</dbReference>
<evidence type="ECO:0000313" key="12">
    <source>
        <dbReference type="Proteomes" id="UP000002358"/>
    </source>
</evidence>
<sequence>LLLKIGFWKNTEVAIKKIKPRGSDYDESYALQLEQSFREIKILNSSPHENILPLYAYSIGGEAPCLVYQYMKNGSLEDRLHLKHGSNPLNWIQRLEIAKGIARGLQYLHTIRDKPLIHGDIKSANILLDKNFEPKIGDFGLAREGSPDDSLKVSKIQGTRPYLPEEYIFKGTLSTKIDTYSYGIVLFELATGLSAYDKSRPTNKKLKEYVDSFQDKDLHLFMDKKAGDKYYAANTFMFDHEDEKFYSLSEKDNVLSKIQSVILEEQAINMSKKYIKDKYKSLRDNFVKTDKLVEAKKDVTYLQKLNLNLRMKSRGIFNLLRLVQKLLLKNLKHIV</sequence>
<protein>
    <recommendedName>
        <fullName evidence="2">non-specific serine/threonine protein kinase</fullName>
        <ecNumber evidence="2">2.7.11.1</ecNumber>
    </recommendedName>
</protein>
<evidence type="ECO:0000313" key="11">
    <source>
        <dbReference type="EnsemblMetazoa" id="XP_032457556"/>
    </source>
</evidence>
<proteinExistence type="inferred from homology"/>
<dbReference type="KEGG" id="nvi:116738651"/>
<name>A0A7M7R2Y7_NASVI</name>
<dbReference type="PANTHER" id="PTHR27001:SF939">
    <property type="entry name" value="INTERLEUKIN 1 RECEPTOR ASSOCIATED KINASE 1"/>
    <property type="match status" value="1"/>
</dbReference>
<dbReference type="GO" id="GO:0004674">
    <property type="term" value="F:protein serine/threonine kinase activity"/>
    <property type="evidence" value="ECO:0007669"/>
    <property type="project" value="UniProtKB-KW"/>
</dbReference>
<dbReference type="Gene3D" id="1.10.510.10">
    <property type="entry name" value="Transferase(Phosphotransferase) domain 1"/>
    <property type="match status" value="1"/>
</dbReference>
<dbReference type="EC" id="2.7.11.1" evidence="2"/>
<feature type="domain" description="Protein kinase" evidence="10">
    <location>
        <begin position="1"/>
        <end position="335"/>
    </location>
</feature>
<dbReference type="GeneID" id="116738651"/>
<evidence type="ECO:0000256" key="1">
    <source>
        <dbReference type="ARBA" id="ARBA00008718"/>
    </source>
</evidence>
<keyword evidence="6" id="KW-0418">Kinase</keyword>
<dbReference type="InterPro" id="IPR011009">
    <property type="entry name" value="Kinase-like_dom_sf"/>
</dbReference>